<organism evidence="2 3">
    <name type="scientific">Parvularcula marina</name>
    <dbReference type="NCBI Taxonomy" id="2292771"/>
    <lineage>
        <taxon>Bacteria</taxon>
        <taxon>Pseudomonadati</taxon>
        <taxon>Pseudomonadota</taxon>
        <taxon>Alphaproteobacteria</taxon>
        <taxon>Parvularculales</taxon>
        <taxon>Parvularculaceae</taxon>
        <taxon>Parvularcula</taxon>
    </lineage>
</organism>
<name>A0A371RHY5_9PROT</name>
<gene>
    <name evidence="2" type="ORF">DX908_06890</name>
</gene>
<dbReference type="InterPro" id="IPR004513">
    <property type="entry name" value="FtsX"/>
</dbReference>
<dbReference type="PANTHER" id="PTHR47755:SF1">
    <property type="entry name" value="CELL DIVISION PROTEIN FTSX"/>
    <property type="match status" value="1"/>
</dbReference>
<dbReference type="FunCoup" id="A0A371RHY5">
    <property type="interactions" value="126"/>
</dbReference>
<dbReference type="GO" id="GO:0051301">
    <property type="term" value="P:cell division"/>
    <property type="evidence" value="ECO:0007669"/>
    <property type="project" value="InterPro"/>
</dbReference>
<sequence>MSETAEDDEGYVDEEALEAAVPRRQTPLLPEAGASGTPLMIVIAVLAFIASVSLAGYFMVSRAAADWTGDLSGTITVQVRGAAADLILQDADIAEGLLRDHPGVTEVARMSRAETEELLEPWLGRDNLSADIPIPIIITAEISPSLRRDLSSLRNGLAEAAPLAALDDHGQWNDRLVDAANRAKGLAFIVFAMIMGATACVIIFATRAGLAANREIVEVMHLVGATDKFIADQVQRRYFSLGLRGGAIGAFSAAMILFLTASFGAEDAGLFLPNLQAAPAMLAGLAIVPVVICGISSLVARITVRTILAREIH</sequence>
<proteinExistence type="predicted"/>
<feature type="transmembrane region" description="Helical" evidence="1">
    <location>
        <begin position="39"/>
        <end position="60"/>
    </location>
</feature>
<dbReference type="Proteomes" id="UP000264589">
    <property type="component" value="Unassembled WGS sequence"/>
</dbReference>
<feature type="transmembrane region" description="Helical" evidence="1">
    <location>
        <begin position="277"/>
        <end position="300"/>
    </location>
</feature>
<dbReference type="PANTHER" id="PTHR47755">
    <property type="entry name" value="CELL DIVISION PROTEIN FTSX"/>
    <property type="match status" value="1"/>
</dbReference>
<keyword evidence="1" id="KW-1133">Transmembrane helix</keyword>
<dbReference type="GO" id="GO:0032153">
    <property type="term" value="C:cell division site"/>
    <property type="evidence" value="ECO:0007669"/>
    <property type="project" value="TreeGrafter"/>
</dbReference>
<dbReference type="InParanoid" id="A0A371RHY5"/>
<evidence type="ECO:0000313" key="3">
    <source>
        <dbReference type="Proteomes" id="UP000264589"/>
    </source>
</evidence>
<dbReference type="AlphaFoldDB" id="A0A371RHY5"/>
<keyword evidence="1" id="KW-0812">Transmembrane</keyword>
<accession>A0A371RHY5</accession>
<dbReference type="RefSeq" id="WP_116391671.1">
    <property type="nucleotide sequence ID" value="NZ_CAXQPM010000016.1"/>
</dbReference>
<dbReference type="GO" id="GO:0016020">
    <property type="term" value="C:membrane"/>
    <property type="evidence" value="ECO:0007669"/>
    <property type="project" value="InterPro"/>
</dbReference>
<feature type="transmembrane region" description="Helical" evidence="1">
    <location>
        <begin position="185"/>
        <end position="205"/>
    </location>
</feature>
<feature type="transmembrane region" description="Helical" evidence="1">
    <location>
        <begin position="245"/>
        <end position="265"/>
    </location>
</feature>
<protein>
    <submittedName>
        <fullName evidence="2">ABC transporter permease</fullName>
    </submittedName>
</protein>
<comment type="caution">
    <text evidence="2">The sequence shown here is derived from an EMBL/GenBank/DDBJ whole genome shotgun (WGS) entry which is preliminary data.</text>
</comment>
<keyword evidence="1" id="KW-0472">Membrane</keyword>
<evidence type="ECO:0000313" key="2">
    <source>
        <dbReference type="EMBL" id="RFB05040.1"/>
    </source>
</evidence>
<evidence type="ECO:0000256" key="1">
    <source>
        <dbReference type="SAM" id="Phobius"/>
    </source>
</evidence>
<reference evidence="2 3" key="1">
    <citation type="submission" date="2018-08" db="EMBL/GenBank/DDBJ databases">
        <title>Parvularcula sp. SM1705, isolated from surface water of the South Sea China.</title>
        <authorList>
            <person name="Sun L."/>
        </authorList>
    </citation>
    <scope>NUCLEOTIDE SEQUENCE [LARGE SCALE GENOMIC DNA]</scope>
    <source>
        <strain evidence="2 3">SM1705</strain>
    </source>
</reference>
<dbReference type="EMBL" id="QUQO01000001">
    <property type="protein sequence ID" value="RFB05040.1"/>
    <property type="molecule type" value="Genomic_DNA"/>
</dbReference>
<dbReference type="OrthoDB" id="9814843at2"/>
<keyword evidence="3" id="KW-1185">Reference proteome</keyword>